<evidence type="ECO:0000256" key="1">
    <source>
        <dbReference type="SAM" id="Phobius"/>
    </source>
</evidence>
<dbReference type="EMBL" id="MIYU01000002">
    <property type="protein sequence ID" value="OIR20187.1"/>
    <property type="molecule type" value="Genomic_DNA"/>
</dbReference>
<proteinExistence type="predicted"/>
<evidence type="ECO:0000313" key="3">
    <source>
        <dbReference type="Proteomes" id="UP000183815"/>
    </source>
</evidence>
<protein>
    <submittedName>
        <fullName evidence="2">Uncharacterized protein</fullName>
    </submittedName>
</protein>
<accession>A0A1J5TJ57</accession>
<name>A0A1J5TJ57_9ARCH</name>
<keyword evidence="1" id="KW-1133">Transmembrane helix</keyword>
<keyword evidence="1" id="KW-0812">Transmembrane</keyword>
<feature type="transmembrane region" description="Helical" evidence="1">
    <location>
        <begin position="6"/>
        <end position="23"/>
    </location>
</feature>
<comment type="caution">
    <text evidence="2">The sequence shown here is derived from an EMBL/GenBank/DDBJ whole genome shotgun (WGS) entry which is preliminary data.</text>
</comment>
<keyword evidence="1" id="KW-0472">Membrane</keyword>
<reference evidence="2 3" key="1">
    <citation type="submission" date="2016-08" db="EMBL/GenBank/DDBJ databases">
        <title>New Insights into Marine Group III Euryarchaeota, from dark to light.</title>
        <authorList>
            <person name="Haro-Moreno J.M."/>
            <person name="Rodriguez-Valera F."/>
            <person name="Lopez-Garcia P."/>
            <person name="Moreira D."/>
            <person name="Martin-Cuadrado A.B."/>
        </authorList>
    </citation>
    <scope>NUCLEOTIDE SEQUENCE [LARGE SCALE GENOMIC DNA]</scope>
    <source>
        <strain evidence="2">CG-Bathy1</strain>
    </source>
</reference>
<dbReference type="AlphaFoldDB" id="A0A1J5TJ57"/>
<sequence>MTWFPFLAPISVGLGVLIGYFLMKYIALKMGKPFPAIGELMYPMHHKDSKIDKSHRKGKR</sequence>
<gene>
    <name evidence="2" type="ORF">BEU04_03940</name>
</gene>
<organism evidence="2 3">
    <name type="scientific">Marine Group III euryarchaeote CG-Bathy1</name>
    <dbReference type="NCBI Taxonomy" id="1889001"/>
    <lineage>
        <taxon>Archaea</taxon>
        <taxon>Methanobacteriati</taxon>
        <taxon>Thermoplasmatota</taxon>
        <taxon>Thermoplasmata</taxon>
        <taxon>Candidatus Thermoprofundales</taxon>
    </lineage>
</organism>
<evidence type="ECO:0000313" key="2">
    <source>
        <dbReference type="EMBL" id="OIR20187.1"/>
    </source>
</evidence>
<dbReference type="Proteomes" id="UP000183815">
    <property type="component" value="Unassembled WGS sequence"/>
</dbReference>